<dbReference type="Proteomes" id="UP000799764">
    <property type="component" value="Unassembled WGS sequence"/>
</dbReference>
<organism evidence="1 2">
    <name type="scientific">Karstenula rhodostoma CBS 690.94</name>
    <dbReference type="NCBI Taxonomy" id="1392251"/>
    <lineage>
        <taxon>Eukaryota</taxon>
        <taxon>Fungi</taxon>
        <taxon>Dikarya</taxon>
        <taxon>Ascomycota</taxon>
        <taxon>Pezizomycotina</taxon>
        <taxon>Dothideomycetes</taxon>
        <taxon>Pleosporomycetidae</taxon>
        <taxon>Pleosporales</taxon>
        <taxon>Massarineae</taxon>
        <taxon>Didymosphaeriaceae</taxon>
        <taxon>Karstenula</taxon>
    </lineage>
</organism>
<sequence length="390" mass="41861">MMTRISRFATALGLATLKSRQDSEPGSSLCHSYGMDFQSNGQYFQNSLSSDNFTFVEQFEGCNADVAYNIIVDPEGTQNLCTDTSLTPDDTNMLSTCPLRKNQLVSGSWSIVVISDNGDGVPLAAQRDFILSVGPQSTSTITPAVTATRVINPLVNQTITTTTTGTTYLDPRTVTSPSATITPTTTVTPRKMTSYSTKALLTLRIPTYKFNIAKVTATKTASCKLPTRPTHFDRRAVIVPTVGPVAHIVDSIGLFRREEDRGRFLQERASRLALVGRAPDPQPLLVTEANTNKWSTATVTTTGTPIVATITSEVTTLATLTPPPVTVVSGQRTAKRVTVTAPTPTLTKTRYVIVTVGTTTKTVDYVYTINTTTTPSAVAEACKSAGGILY</sequence>
<dbReference type="OrthoDB" id="3937708at2759"/>
<evidence type="ECO:0000313" key="1">
    <source>
        <dbReference type="EMBL" id="KAF2449302.1"/>
    </source>
</evidence>
<accession>A0A9P4UHI5</accession>
<dbReference type="EMBL" id="MU001494">
    <property type="protein sequence ID" value="KAF2449302.1"/>
    <property type="molecule type" value="Genomic_DNA"/>
</dbReference>
<evidence type="ECO:0000313" key="2">
    <source>
        <dbReference type="Proteomes" id="UP000799764"/>
    </source>
</evidence>
<gene>
    <name evidence="1" type="ORF">P171DRAFT_469387</name>
</gene>
<comment type="caution">
    <text evidence="1">The sequence shown here is derived from an EMBL/GenBank/DDBJ whole genome shotgun (WGS) entry which is preliminary data.</text>
</comment>
<name>A0A9P4UHI5_9PLEO</name>
<protein>
    <submittedName>
        <fullName evidence="1">Uncharacterized protein</fullName>
    </submittedName>
</protein>
<reference evidence="1" key="1">
    <citation type="journal article" date="2020" name="Stud. Mycol.">
        <title>101 Dothideomycetes genomes: a test case for predicting lifestyles and emergence of pathogens.</title>
        <authorList>
            <person name="Haridas S."/>
            <person name="Albert R."/>
            <person name="Binder M."/>
            <person name="Bloem J."/>
            <person name="Labutti K."/>
            <person name="Salamov A."/>
            <person name="Andreopoulos B."/>
            <person name="Baker S."/>
            <person name="Barry K."/>
            <person name="Bills G."/>
            <person name="Bluhm B."/>
            <person name="Cannon C."/>
            <person name="Castanera R."/>
            <person name="Culley D."/>
            <person name="Daum C."/>
            <person name="Ezra D."/>
            <person name="Gonzalez J."/>
            <person name="Henrissat B."/>
            <person name="Kuo A."/>
            <person name="Liang C."/>
            <person name="Lipzen A."/>
            <person name="Lutzoni F."/>
            <person name="Magnuson J."/>
            <person name="Mondo S."/>
            <person name="Nolan M."/>
            <person name="Ohm R."/>
            <person name="Pangilinan J."/>
            <person name="Park H.-J."/>
            <person name="Ramirez L."/>
            <person name="Alfaro M."/>
            <person name="Sun H."/>
            <person name="Tritt A."/>
            <person name="Yoshinaga Y."/>
            <person name="Zwiers L.-H."/>
            <person name="Turgeon B."/>
            <person name="Goodwin S."/>
            <person name="Spatafora J."/>
            <person name="Crous P."/>
            <person name="Grigoriev I."/>
        </authorList>
    </citation>
    <scope>NUCLEOTIDE SEQUENCE</scope>
    <source>
        <strain evidence="1">CBS 690.94</strain>
    </source>
</reference>
<dbReference type="AlphaFoldDB" id="A0A9P4UHI5"/>
<proteinExistence type="predicted"/>
<keyword evidence="2" id="KW-1185">Reference proteome</keyword>